<comment type="caution">
    <text evidence="1">The sequence shown here is derived from an EMBL/GenBank/DDBJ whole genome shotgun (WGS) entry which is preliminary data.</text>
</comment>
<dbReference type="Proteomes" id="UP000030428">
    <property type="component" value="Unassembled WGS sequence"/>
</dbReference>
<proteinExistence type="predicted"/>
<name>A0A4E0QPH5_9GAMM</name>
<protein>
    <submittedName>
        <fullName evidence="1">Uncharacterized protein</fullName>
    </submittedName>
</protein>
<evidence type="ECO:0000313" key="1">
    <source>
        <dbReference type="EMBL" id="TGO02883.1"/>
    </source>
</evidence>
<dbReference type="EMBL" id="JSZA02000066">
    <property type="protein sequence ID" value="TGO02883.1"/>
    <property type="molecule type" value="Genomic_DNA"/>
</dbReference>
<sequence>MVLPTAWKERLGELDSRVELKTATQSTVVGEICGPVQIQIEGFRPIYNEVLFLVPTRARQRNACGYIVLEQAQIAVDMVGHRLIYE</sequence>
<gene>
    <name evidence="1" type="ORF">PN36_17295</name>
</gene>
<organism evidence="1 2">
    <name type="scientific">Candidatus Thiomargarita nelsonii</name>
    <dbReference type="NCBI Taxonomy" id="1003181"/>
    <lineage>
        <taxon>Bacteria</taxon>
        <taxon>Pseudomonadati</taxon>
        <taxon>Pseudomonadota</taxon>
        <taxon>Gammaproteobacteria</taxon>
        <taxon>Thiotrichales</taxon>
        <taxon>Thiotrichaceae</taxon>
        <taxon>Thiomargarita</taxon>
    </lineage>
</organism>
<keyword evidence="2" id="KW-1185">Reference proteome</keyword>
<dbReference type="AlphaFoldDB" id="A0A4E0QPH5"/>
<accession>A0A4E0QPH5</accession>
<evidence type="ECO:0000313" key="2">
    <source>
        <dbReference type="Proteomes" id="UP000030428"/>
    </source>
</evidence>
<reference evidence="1 2" key="1">
    <citation type="journal article" date="2016" name="Front. Microbiol.">
        <title>Single-Cell (Meta-)Genomics of a Dimorphic Candidatus Thiomargarita nelsonii Reveals Genomic Plasticity.</title>
        <authorList>
            <person name="Flood B.E."/>
            <person name="Fliss P."/>
            <person name="Jones D.S."/>
            <person name="Dick G.J."/>
            <person name="Jain S."/>
            <person name="Kaster A.K."/>
            <person name="Winkel M."/>
            <person name="Mussmann M."/>
            <person name="Bailey J."/>
        </authorList>
    </citation>
    <scope>NUCLEOTIDE SEQUENCE [LARGE SCALE GENOMIC DNA]</scope>
    <source>
        <strain evidence="1">Hydrate Ridge</strain>
    </source>
</reference>